<gene>
    <name evidence="3" type="ORF">B0T18DRAFT_119326</name>
</gene>
<dbReference type="SMART" id="SM00317">
    <property type="entry name" value="SET"/>
    <property type="match status" value="1"/>
</dbReference>
<sequence length="288" mass="30984">MSSPLLIFFFFAAVRGGTFNGYPKAHVILANSSCTNNPAGPLNPLPHQITCPPTVDDKTASSKRKQWSFSPICVSSLDPVVTSKLCTFTVSSLRGGPGMSIITTPVVAAQLSSTFQDPDIAWLEKQRQSRLAGDPRLPYEVKEIPGKSLGMVATRAIAAGESVLVELPVMIKIGDPSPWNRDAAVPVMIQAAKRLPAEDQARLLQMARQGGDKFIVDDIFITNGFFVSIAGVDHTGLFPEAARLNHNCKPNCITRFSQRTLALEVVAYRDIAPGEELTHSSPSSAPNA</sequence>
<name>A0AA40F2P0_9PEZI</name>
<feature type="domain" description="SET" evidence="2">
    <location>
        <begin position="137"/>
        <end position="282"/>
    </location>
</feature>
<feature type="signal peptide" evidence="1">
    <location>
        <begin position="1"/>
        <end position="16"/>
    </location>
</feature>
<protein>
    <recommendedName>
        <fullName evidence="2">SET domain-containing protein</fullName>
    </recommendedName>
</protein>
<dbReference type="AlphaFoldDB" id="A0AA40F2P0"/>
<dbReference type="SUPFAM" id="SSF82199">
    <property type="entry name" value="SET domain"/>
    <property type="match status" value="1"/>
</dbReference>
<dbReference type="PANTHER" id="PTHR47332:SF6">
    <property type="entry name" value="SET DOMAIN-CONTAINING PROTEIN"/>
    <property type="match status" value="1"/>
</dbReference>
<dbReference type="InterPro" id="IPR046341">
    <property type="entry name" value="SET_dom_sf"/>
</dbReference>
<organism evidence="3 4">
    <name type="scientific">Schizothecium vesticola</name>
    <dbReference type="NCBI Taxonomy" id="314040"/>
    <lineage>
        <taxon>Eukaryota</taxon>
        <taxon>Fungi</taxon>
        <taxon>Dikarya</taxon>
        <taxon>Ascomycota</taxon>
        <taxon>Pezizomycotina</taxon>
        <taxon>Sordariomycetes</taxon>
        <taxon>Sordariomycetidae</taxon>
        <taxon>Sordariales</taxon>
        <taxon>Schizotheciaceae</taxon>
        <taxon>Schizothecium</taxon>
    </lineage>
</organism>
<feature type="chain" id="PRO_5041447326" description="SET domain-containing protein" evidence="1">
    <location>
        <begin position="17"/>
        <end position="288"/>
    </location>
</feature>
<dbReference type="PROSITE" id="PS50280">
    <property type="entry name" value="SET"/>
    <property type="match status" value="1"/>
</dbReference>
<proteinExistence type="predicted"/>
<dbReference type="Pfam" id="PF00856">
    <property type="entry name" value="SET"/>
    <property type="match status" value="1"/>
</dbReference>
<dbReference type="Gene3D" id="2.170.270.10">
    <property type="entry name" value="SET domain"/>
    <property type="match status" value="1"/>
</dbReference>
<evidence type="ECO:0000259" key="2">
    <source>
        <dbReference type="PROSITE" id="PS50280"/>
    </source>
</evidence>
<dbReference type="Proteomes" id="UP001172155">
    <property type="component" value="Unassembled WGS sequence"/>
</dbReference>
<evidence type="ECO:0000313" key="4">
    <source>
        <dbReference type="Proteomes" id="UP001172155"/>
    </source>
</evidence>
<dbReference type="PANTHER" id="PTHR47332">
    <property type="entry name" value="SET DOMAIN-CONTAINING PROTEIN 5"/>
    <property type="match status" value="1"/>
</dbReference>
<evidence type="ECO:0000256" key="1">
    <source>
        <dbReference type="SAM" id="SignalP"/>
    </source>
</evidence>
<dbReference type="InterPro" id="IPR053185">
    <property type="entry name" value="SET_domain_protein"/>
</dbReference>
<evidence type="ECO:0000313" key="3">
    <source>
        <dbReference type="EMBL" id="KAK0749976.1"/>
    </source>
</evidence>
<keyword evidence="4" id="KW-1185">Reference proteome</keyword>
<reference evidence="3" key="1">
    <citation type="submission" date="2023-06" db="EMBL/GenBank/DDBJ databases">
        <title>Genome-scale phylogeny and comparative genomics of the fungal order Sordariales.</title>
        <authorList>
            <consortium name="Lawrence Berkeley National Laboratory"/>
            <person name="Hensen N."/>
            <person name="Bonometti L."/>
            <person name="Westerberg I."/>
            <person name="Brannstrom I.O."/>
            <person name="Guillou S."/>
            <person name="Cros-Aarteil S."/>
            <person name="Calhoun S."/>
            <person name="Haridas S."/>
            <person name="Kuo A."/>
            <person name="Mondo S."/>
            <person name="Pangilinan J."/>
            <person name="Riley R."/>
            <person name="LaButti K."/>
            <person name="Andreopoulos B."/>
            <person name="Lipzen A."/>
            <person name="Chen C."/>
            <person name="Yanf M."/>
            <person name="Daum C."/>
            <person name="Ng V."/>
            <person name="Clum A."/>
            <person name="Steindorff A."/>
            <person name="Ohm R."/>
            <person name="Martin F."/>
            <person name="Silar P."/>
            <person name="Natvig D."/>
            <person name="Lalanne C."/>
            <person name="Gautier V."/>
            <person name="Ament-velasquez S.L."/>
            <person name="Kruys A."/>
            <person name="Hutchinson M.I."/>
            <person name="Powell A.J."/>
            <person name="Barry K."/>
            <person name="Miller A.N."/>
            <person name="Grigoriev I.V."/>
            <person name="Debuchy R."/>
            <person name="Gladieux P."/>
            <person name="Thoren M.H."/>
            <person name="Johannesson H."/>
        </authorList>
    </citation>
    <scope>NUCLEOTIDE SEQUENCE</scope>
    <source>
        <strain evidence="3">SMH3187-1</strain>
    </source>
</reference>
<dbReference type="InterPro" id="IPR001214">
    <property type="entry name" value="SET_dom"/>
</dbReference>
<comment type="caution">
    <text evidence="3">The sequence shown here is derived from an EMBL/GenBank/DDBJ whole genome shotgun (WGS) entry which is preliminary data.</text>
</comment>
<dbReference type="EMBL" id="JAUKUD010000003">
    <property type="protein sequence ID" value="KAK0749976.1"/>
    <property type="molecule type" value="Genomic_DNA"/>
</dbReference>
<accession>A0AA40F2P0</accession>
<keyword evidence="1" id="KW-0732">Signal</keyword>
<dbReference type="CDD" id="cd20071">
    <property type="entry name" value="SET_SMYD"/>
    <property type="match status" value="1"/>
</dbReference>